<gene>
    <name evidence="1" type="ORF">Pint_12368</name>
</gene>
<name>A0ACC0Y7F2_9ROSI</name>
<dbReference type="Proteomes" id="UP001163603">
    <property type="component" value="Chromosome 8"/>
</dbReference>
<evidence type="ECO:0000313" key="2">
    <source>
        <dbReference type="Proteomes" id="UP001163603"/>
    </source>
</evidence>
<keyword evidence="2" id="KW-1185">Reference proteome</keyword>
<sequence length="157" mass="18093">MQLRVVSYILYGKGKPTRGIYDISIQLVQTCLVLNWDQDKKGSSLEELCVSFVKVDKNGLSRDFLRINLVKSHILYIRKRNDPSSSGLTSDNGSDRNNINPFYRIYFKARVEQLLSQNQGTIRTLFNQNKECQSLMILSSSNCFQWVHSTMENITMS</sequence>
<accession>A0ACC0Y7F2</accession>
<evidence type="ECO:0000313" key="1">
    <source>
        <dbReference type="EMBL" id="KAJ0030922.1"/>
    </source>
</evidence>
<organism evidence="1 2">
    <name type="scientific">Pistacia integerrima</name>
    <dbReference type="NCBI Taxonomy" id="434235"/>
    <lineage>
        <taxon>Eukaryota</taxon>
        <taxon>Viridiplantae</taxon>
        <taxon>Streptophyta</taxon>
        <taxon>Embryophyta</taxon>
        <taxon>Tracheophyta</taxon>
        <taxon>Spermatophyta</taxon>
        <taxon>Magnoliopsida</taxon>
        <taxon>eudicotyledons</taxon>
        <taxon>Gunneridae</taxon>
        <taxon>Pentapetalae</taxon>
        <taxon>rosids</taxon>
        <taxon>malvids</taxon>
        <taxon>Sapindales</taxon>
        <taxon>Anacardiaceae</taxon>
        <taxon>Pistacia</taxon>
    </lineage>
</organism>
<proteinExistence type="predicted"/>
<protein>
    <submittedName>
        <fullName evidence="1">Uncharacterized protein</fullName>
    </submittedName>
</protein>
<reference evidence="2" key="1">
    <citation type="journal article" date="2023" name="G3 (Bethesda)">
        <title>Genome assembly and association tests identify interacting loci associated with vigor, precocity, and sex in interspecific pistachio rootstocks.</title>
        <authorList>
            <person name="Palmer W."/>
            <person name="Jacygrad E."/>
            <person name="Sagayaradj S."/>
            <person name="Cavanaugh K."/>
            <person name="Han R."/>
            <person name="Bertier L."/>
            <person name="Beede B."/>
            <person name="Kafkas S."/>
            <person name="Golino D."/>
            <person name="Preece J."/>
            <person name="Michelmore R."/>
        </authorList>
    </citation>
    <scope>NUCLEOTIDE SEQUENCE [LARGE SCALE GENOMIC DNA]</scope>
</reference>
<dbReference type="EMBL" id="CM047743">
    <property type="protein sequence ID" value="KAJ0030922.1"/>
    <property type="molecule type" value="Genomic_DNA"/>
</dbReference>
<comment type="caution">
    <text evidence="1">The sequence shown here is derived from an EMBL/GenBank/DDBJ whole genome shotgun (WGS) entry which is preliminary data.</text>
</comment>